<evidence type="ECO:0000313" key="13">
    <source>
        <dbReference type="Proteomes" id="UP000027821"/>
    </source>
</evidence>
<evidence type="ECO:0000256" key="8">
    <source>
        <dbReference type="ARBA" id="ARBA00023014"/>
    </source>
</evidence>
<keyword evidence="10" id="KW-0004">4Fe-4S</keyword>
<evidence type="ECO:0000256" key="6">
    <source>
        <dbReference type="ARBA" id="ARBA00022723"/>
    </source>
</evidence>
<sequence>MSGIYLHIPFCKQACHYCDFHFSTSTLMVDSVVEMICKELIMRRNYLKGDPVVETIYFGGGTPSLLNLNQIEKILNTIYKNYSLDLKEITIETNPDDLSNEKLAGLNHLGFDRLSIGIQSFHDNVLKFYNRAHNARESLESIAMAREHGFEKLSIDLMYGFPYADHSLWISDLQLALTIDPGHISSYCLTIEPQTALGKWTEKGKYLPTTDDFNADQFEIMQAKMKEAGYIQYEISNFAKPHAFAVHNSNYWKGVSYLGIGPSAHSYDGQSRQHNVANNVKYVKGLMANELISEIDRLEREEIINEYLLTSIRTIWGTDLRLIQDRYQFDLKYKKEKELNLFHKEGLLVLEDEKIILTEKGRILADSIAEKLFV</sequence>
<dbReference type="InterPro" id="IPR010723">
    <property type="entry name" value="HemN_C"/>
</dbReference>
<dbReference type="OrthoDB" id="9808022at2"/>
<accession>A0A074KZP9</accession>
<dbReference type="PANTHER" id="PTHR13932">
    <property type="entry name" value="COPROPORPHYRINIGEN III OXIDASE"/>
    <property type="match status" value="1"/>
</dbReference>
<gene>
    <name evidence="12" type="ORF">EL17_15860</name>
</gene>
<comment type="cofactor">
    <cofactor evidence="1">
        <name>[4Fe-4S] cluster</name>
        <dbReference type="ChEBI" id="CHEBI:49883"/>
    </cofactor>
</comment>
<dbReference type="SFLD" id="SFLDF00562">
    <property type="entry name" value="HemN-like__clustered_with_heat"/>
    <property type="match status" value="1"/>
</dbReference>
<dbReference type="EMBL" id="JMIH01000023">
    <property type="protein sequence ID" value="KEO73083.1"/>
    <property type="molecule type" value="Genomic_DNA"/>
</dbReference>
<comment type="similarity">
    <text evidence="2">Belongs to the anaerobic coproporphyrinogen-III oxidase family. HemW subfamily.</text>
</comment>
<evidence type="ECO:0000256" key="3">
    <source>
        <dbReference type="ARBA" id="ARBA00017228"/>
    </source>
</evidence>
<dbReference type="SFLD" id="SFLDS00029">
    <property type="entry name" value="Radical_SAM"/>
    <property type="match status" value="1"/>
</dbReference>
<keyword evidence="13" id="KW-1185">Reference proteome</keyword>
<dbReference type="RefSeq" id="WP_035076380.1">
    <property type="nucleotide sequence ID" value="NZ_JMIH01000023.1"/>
</dbReference>
<dbReference type="InterPro" id="IPR034505">
    <property type="entry name" value="Coproporphyrinogen-III_oxidase"/>
</dbReference>
<dbReference type="GO" id="GO:0051539">
    <property type="term" value="F:4 iron, 4 sulfur cluster binding"/>
    <property type="evidence" value="ECO:0007669"/>
    <property type="project" value="UniProtKB-UniRule"/>
</dbReference>
<dbReference type="AlphaFoldDB" id="A0A074KZP9"/>
<proteinExistence type="inferred from homology"/>
<dbReference type="SFLD" id="SFLDG01065">
    <property type="entry name" value="anaerobic_coproporphyrinogen-I"/>
    <property type="match status" value="1"/>
</dbReference>
<dbReference type="InterPro" id="IPR058240">
    <property type="entry name" value="rSAM_sf"/>
</dbReference>
<keyword evidence="8 10" id="KW-0411">Iron-sulfur</keyword>
<evidence type="ECO:0000256" key="2">
    <source>
        <dbReference type="ARBA" id="ARBA00006100"/>
    </source>
</evidence>
<dbReference type="GO" id="GO:0046872">
    <property type="term" value="F:metal ion binding"/>
    <property type="evidence" value="ECO:0007669"/>
    <property type="project" value="UniProtKB-UniRule"/>
</dbReference>
<evidence type="ECO:0000256" key="1">
    <source>
        <dbReference type="ARBA" id="ARBA00001966"/>
    </source>
</evidence>
<evidence type="ECO:0000256" key="7">
    <source>
        <dbReference type="ARBA" id="ARBA00023004"/>
    </source>
</evidence>
<protein>
    <recommendedName>
        <fullName evidence="3 10">Heme chaperone HemW</fullName>
    </recommendedName>
</protein>
<dbReference type="SMART" id="SM00729">
    <property type="entry name" value="Elp3"/>
    <property type="match status" value="1"/>
</dbReference>
<dbReference type="GO" id="GO:0005737">
    <property type="term" value="C:cytoplasm"/>
    <property type="evidence" value="ECO:0007669"/>
    <property type="project" value="UniProtKB-SubCell"/>
</dbReference>
<comment type="caution">
    <text evidence="12">The sequence shown here is derived from an EMBL/GenBank/DDBJ whole genome shotgun (WGS) entry which is preliminary data.</text>
</comment>
<dbReference type="Pfam" id="PF04055">
    <property type="entry name" value="Radical_SAM"/>
    <property type="match status" value="1"/>
</dbReference>
<dbReference type="PANTHER" id="PTHR13932:SF5">
    <property type="entry name" value="RADICAL S-ADENOSYL METHIONINE DOMAIN-CONTAINING PROTEIN 1, MITOCHONDRIAL"/>
    <property type="match status" value="1"/>
</dbReference>
<dbReference type="InterPro" id="IPR007197">
    <property type="entry name" value="rSAM"/>
</dbReference>
<comment type="subcellular location">
    <subcellularLocation>
        <location evidence="10">Cytoplasm</location>
    </subcellularLocation>
</comment>
<keyword evidence="5 10" id="KW-0949">S-adenosyl-L-methionine</keyword>
<evidence type="ECO:0000256" key="9">
    <source>
        <dbReference type="ARBA" id="ARBA00023186"/>
    </source>
</evidence>
<dbReference type="InterPro" id="IPR004559">
    <property type="entry name" value="HemW-like"/>
</dbReference>
<keyword evidence="7 10" id="KW-0408">Iron</keyword>
<name>A0A074KZP9_9BACT</name>
<dbReference type="Proteomes" id="UP000027821">
    <property type="component" value="Unassembled WGS sequence"/>
</dbReference>
<dbReference type="GO" id="GO:0006779">
    <property type="term" value="P:porphyrin-containing compound biosynthetic process"/>
    <property type="evidence" value="ECO:0007669"/>
    <property type="project" value="InterPro"/>
</dbReference>
<dbReference type="InterPro" id="IPR006638">
    <property type="entry name" value="Elp3/MiaA/NifB-like_rSAM"/>
</dbReference>
<evidence type="ECO:0000313" key="12">
    <source>
        <dbReference type="EMBL" id="KEO73083.1"/>
    </source>
</evidence>
<dbReference type="GO" id="GO:0004109">
    <property type="term" value="F:coproporphyrinogen oxidase activity"/>
    <property type="evidence" value="ECO:0007669"/>
    <property type="project" value="InterPro"/>
</dbReference>
<comment type="function">
    <text evidence="10">Probably acts as a heme chaperone, transferring heme to an unknown acceptor. Binds one molecule of heme per monomer, possibly covalently. Binds 1 [4Fe-4S] cluster. The cluster is coordinated with 3 cysteines and an exchangeable S-adenosyl-L-methionine.</text>
</comment>
<feature type="domain" description="Radical SAM core" evidence="11">
    <location>
        <begin position="1"/>
        <end position="231"/>
    </location>
</feature>
<dbReference type="SUPFAM" id="SSF102114">
    <property type="entry name" value="Radical SAM enzymes"/>
    <property type="match status" value="1"/>
</dbReference>
<keyword evidence="9 10" id="KW-0143">Chaperone</keyword>
<evidence type="ECO:0000256" key="5">
    <source>
        <dbReference type="ARBA" id="ARBA00022691"/>
    </source>
</evidence>
<dbReference type="SFLD" id="SFLDF00288">
    <property type="entry name" value="HemN-like__clustered_with_nucl"/>
    <property type="match status" value="1"/>
</dbReference>
<evidence type="ECO:0000256" key="4">
    <source>
        <dbReference type="ARBA" id="ARBA00022617"/>
    </source>
</evidence>
<organism evidence="12 13">
    <name type="scientific">Anditalea andensis</name>
    <dbReference type="NCBI Taxonomy" id="1048983"/>
    <lineage>
        <taxon>Bacteria</taxon>
        <taxon>Pseudomonadati</taxon>
        <taxon>Bacteroidota</taxon>
        <taxon>Cytophagia</taxon>
        <taxon>Cytophagales</taxon>
        <taxon>Cytophagaceae</taxon>
        <taxon>Anditalea</taxon>
    </lineage>
</organism>
<dbReference type="Gene3D" id="3.20.20.70">
    <property type="entry name" value="Aldolase class I"/>
    <property type="match status" value="1"/>
</dbReference>
<evidence type="ECO:0000259" key="11">
    <source>
        <dbReference type="PROSITE" id="PS51918"/>
    </source>
</evidence>
<dbReference type="Pfam" id="PF06969">
    <property type="entry name" value="HemN_C"/>
    <property type="match status" value="1"/>
</dbReference>
<dbReference type="NCBIfam" id="TIGR00539">
    <property type="entry name" value="hemN_rel"/>
    <property type="match status" value="1"/>
</dbReference>
<keyword evidence="10" id="KW-0963">Cytoplasm</keyword>
<dbReference type="eggNOG" id="COG0635">
    <property type="taxonomic scope" value="Bacteria"/>
</dbReference>
<reference evidence="12 13" key="1">
    <citation type="submission" date="2014-04" db="EMBL/GenBank/DDBJ databases">
        <title>Characterization and application of a salt tolerant electro-active bacterium.</title>
        <authorList>
            <person name="Yang L."/>
            <person name="Wei S."/>
            <person name="Tay Q.X.M."/>
        </authorList>
    </citation>
    <scope>NUCLEOTIDE SEQUENCE [LARGE SCALE GENOMIC DNA]</scope>
    <source>
        <strain evidence="12 13">LY1</strain>
    </source>
</reference>
<dbReference type="PROSITE" id="PS51918">
    <property type="entry name" value="RADICAL_SAM"/>
    <property type="match status" value="1"/>
</dbReference>
<keyword evidence="4 10" id="KW-0349">Heme</keyword>
<dbReference type="STRING" id="1048983.EL17_15860"/>
<dbReference type="CDD" id="cd01335">
    <property type="entry name" value="Radical_SAM"/>
    <property type="match status" value="1"/>
</dbReference>
<keyword evidence="6 10" id="KW-0479">Metal-binding</keyword>
<dbReference type="InterPro" id="IPR013785">
    <property type="entry name" value="Aldolase_TIM"/>
</dbReference>
<evidence type="ECO:0000256" key="10">
    <source>
        <dbReference type="RuleBase" id="RU364116"/>
    </source>
</evidence>